<proteinExistence type="predicted"/>
<evidence type="ECO:0000313" key="1">
    <source>
        <dbReference type="EMBL" id="TXN38295.1"/>
    </source>
</evidence>
<dbReference type="AlphaFoldDB" id="A0A5C8V8L7"/>
<keyword evidence="2" id="KW-1185">Reference proteome</keyword>
<reference evidence="1 2" key="1">
    <citation type="submission" date="2019-08" db="EMBL/GenBank/DDBJ databases">
        <title>Professor.</title>
        <authorList>
            <person name="Park J.S."/>
        </authorList>
    </citation>
    <scope>NUCLEOTIDE SEQUENCE [LARGE SCALE GENOMIC DNA]</scope>
    <source>
        <strain evidence="1 2">176CP5-101</strain>
    </source>
</reference>
<organism evidence="1 2">
    <name type="scientific">Flagellimonas hymeniacidonis</name>
    <dbReference type="NCBI Taxonomy" id="2603628"/>
    <lineage>
        <taxon>Bacteria</taxon>
        <taxon>Pseudomonadati</taxon>
        <taxon>Bacteroidota</taxon>
        <taxon>Flavobacteriia</taxon>
        <taxon>Flavobacteriales</taxon>
        <taxon>Flavobacteriaceae</taxon>
        <taxon>Flagellimonas</taxon>
    </lineage>
</organism>
<accession>A0A5C8V8L7</accession>
<evidence type="ECO:0000313" key="2">
    <source>
        <dbReference type="Proteomes" id="UP000321456"/>
    </source>
</evidence>
<dbReference type="Gene3D" id="3.40.50.1820">
    <property type="entry name" value="alpha/beta hydrolase"/>
    <property type="match status" value="1"/>
</dbReference>
<dbReference type="PROSITE" id="PS51257">
    <property type="entry name" value="PROKAR_LIPOPROTEIN"/>
    <property type="match status" value="1"/>
</dbReference>
<name>A0A5C8V8L7_9FLAO</name>
<gene>
    <name evidence="1" type="ORF">FVB32_08370</name>
</gene>
<dbReference type="RefSeq" id="WP_147743148.1">
    <property type="nucleotide sequence ID" value="NZ_VRUR01000001.1"/>
</dbReference>
<dbReference type="Proteomes" id="UP000321456">
    <property type="component" value="Unassembled WGS sequence"/>
</dbReference>
<sequence length="538" mass="59597">MKTLNMFSWNFMAKSFLSTILLATIGCDDNNGQEYISIDSASDEREWVNFIEDLSYESIVLVADKNELNDALQQVSEGDLIFFEENGSGGSQDPQSTEGELLAVSGLDEGQITIKDLSDNKAKLKSSGTESKGKGQYRRSCRILEIKRSMLSDDIAHYQILVRLGSGPYDIVRIHRVVKETRRYRPVRTSGNIFMVHGSSQDFDDIFLRPGVDSPNEQNSSPYFLASQNIDVWGIDLGWTLVPLETTDLSSFQDWGTTKDTRHVMKSMAIARLVRGLTRQGFGRMNLLGFSYGGNLAYSAAFKETQQHPILRDIKGIIPTDWAMLFAPEDDEYRENICNNGRAAEVNYSNGVYQTSNGVAFAAVGGAALSDPMGDSPFAPGFTNYQFAIAAAALPGPSPQAPSWHFLGGEFDGQTPTGLLYTDTERWFKLLVSLAPHQPTYNAVEGFGKFCEENVATIENQLGELRIPILYIGAAGGFGEQGVYSTTRTNSKDVSIHIVSKQPEELRAIDYGHADIFMADDAAQMVWEPLRDWLISHK</sequence>
<protein>
    <submittedName>
        <fullName evidence="1">Uncharacterized protein</fullName>
    </submittedName>
</protein>
<dbReference type="SUPFAM" id="SSF53474">
    <property type="entry name" value="alpha/beta-Hydrolases"/>
    <property type="match status" value="1"/>
</dbReference>
<dbReference type="EMBL" id="VRUR01000001">
    <property type="protein sequence ID" value="TXN38295.1"/>
    <property type="molecule type" value="Genomic_DNA"/>
</dbReference>
<comment type="caution">
    <text evidence="1">The sequence shown here is derived from an EMBL/GenBank/DDBJ whole genome shotgun (WGS) entry which is preliminary data.</text>
</comment>
<dbReference type="InterPro" id="IPR029058">
    <property type="entry name" value="AB_hydrolase_fold"/>
</dbReference>